<dbReference type="PIRSF" id="PIRSF017082">
    <property type="entry name" value="YflP"/>
    <property type="match status" value="1"/>
</dbReference>
<dbReference type="RefSeq" id="WP_371440024.1">
    <property type="nucleotide sequence ID" value="NZ_JBHSRS010000084.1"/>
</dbReference>
<organism evidence="3 4">
    <name type="scientific">Polaromonas aquatica</name>
    <dbReference type="NCBI Taxonomy" id="332657"/>
    <lineage>
        <taxon>Bacteria</taxon>
        <taxon>Pseudomonadati</taxon>
        <taxon>Pseudomonadota</taxon>
        <taxon>Betaproteobacteria</taxon>
        <taxon>Burkholderiales</taxon>
        <taxon>Comamonadaceae</taxon>
        <taxon>Polaromonas</taxon>
    </lineage>
</organism>
<evidence type="ECO:0000256" key="2">
    <source>
        <dbReference type="SAM" id="SignalP"/>
    </source>
</evidence>
<sequence length="332" mass="35403">MKRIVPGPQSSTRRTALCLALLGAFSLQAQAQSTYPNKPVRMVVSYAAGNVTDLLARVVAERLSDKWGQPVTVDNRPGQGGSLGAQIAVKTPADGYTLLFSAMAAMAINPHVYGNLGYDVRKDFVPVVNVAYPTMVMVVNPELKINSLTALIAYSKANPTALNYGTAGNGTVPHLNMETLKAQTGLVAQHVPYKAAGAVLTDVLGGRIQIQQEALSVLLPQVKAKRLIPIAAGSSKRLAQLPDVPTITELFPKYQAVVPWLGIFAPAGTPKAIVDKINKDVDDILRQPDVQEKLLGNGLDAVGGSPETFAKTVATDYERMDKLVKQLGLKVD</sequence>
<dbReference type="CDD" id="cd13578">
    <property type="entry name" value="PBP2_Bug27"/>
    <property type="match status" value="1"/>
</dbReference>
<dbReference type="InterPro" id="IPR005064">
    <property type="entry name" value="BUG"/>
</dbReference>
<dbReference type="PANTHER" id="PTHR42928">
    <property type="entry name" value="TRICARBOXYLATE-BINDING PROTEIN"/>
    <property type="match status" value="1"/>
</dbReference>
<keyword evidence="2" id="KW-0732">Signal</keyword>
<reference evidence="4" key="1">
    <citation type="journal article" date="2019" name="Int. J. Syst. Evol. Microbiol.">
        <title>The Global Catalogue of Microorganisms (GCM) 10K type strain sequencing project: providing services to taxonomists for standard genome sequencing and annotation.</title>
        <authorList>
            <consortium name="The Broad Institute Genomics Platform"/>
            <consortium name="The Broad Institute Genome Sequencing Center for Infectious Disease"/>
            <person name="Wu L."/>
            <person name="Ma J."/>
        </authorList>
    </citation>
    <scope>NUCLEOTIDE SEQUENCE [LARGE SCALE GENOMIC DNA]</scope>
    <source>
        <strain evidence="4">CCUG 39402</strain>
    </source>
</reference>
<dbReference type="PANTHER" id="PTHR42928:SF5">
    <property type="entry name" value="BLR1237 PROTEIN"/>
    <property type="match status" value="1"/>
</dbReference>
<feature type="chain" id="PRO_5046911381" evidence="2">
    <location>
        <begin position="32"/>
        <end position="332"/>
    </location>
</feature>
<protein>
    <submittedName>
        <fullName evidence="3">Bug family tripartite tricarboxylate transporter substrate binding protein</fullName>
    </submittedName>
</protein>
<dbReference type="InterPro" id="IPR042100">
    <property type="entry name" value="Bug_dom1"/>
</dbReference>
<feature type="signal peptide" evidence="2">
    <location>
        <begin position="1"/>
        <end position="31"/>
    </location>
</feature>
<comment type="similarity">
    <text evidence="1">Belongs to the UPF0065 (bug) family.</text>
</comment>
<name>A0ABW1U3X3_9BURK</name>
<keyword evidence="4" id="KW-1185">Reference proteome</keyword>
<proteinExistence type="inferred from homology"/>
<accession>A0ABW1U3X3</accession>
<evidence type="ECO:0000256" key="1">
    <source>
        <dbReference type="ARBA" id="ARBA00006987"/>
    </source>
</evidence>
<dbReference type="SUPFAM" id="SSF53850">
    <property type="entry name" value="Periplasmic binding protein-like II"/>
    <property type="match status" value="1"/>
</dbReference>
<dbReference type="Proteomes" id="UP001596270">
    <property type="component" value="Unassembled WGS sequence"/>
</dbReference>
<comment type="caution">
    <text evidence="3">The sequence shown here is derived from an EMBL/GenBank/DDBJ whole genome shotgun (WGS) entry which is preliminary data.</text>
</comment>
<dbReference type="Pfam" id="PF03401">
    <property type="entry name" value="TctC"/>
    <property type="match status" value="1"/>
</dbReference>
<dbReference type="Gene3D" id="3.40.190.10">
    <property type="entry name" value="Periplasmic binding protein-like II"/>
    <property type="match status" value="1"/>
</dbReference>
<dbReference type="EMBL" id="JBHSRS010000084">
    <property type="protein sequence ID" value="MFC6284268.1"/>
    <property type="molecule type" value="Genomic_DNA"/>
</dbReference>
<evidence type="ECO:0000313" key="4">
    <source>
        <dbReference type="Proteomes" id="UP001596270"/>
    </source>
</evidence>
<evidence type="ECO:0000313" key="3">
    <source>
        <dbReference type="EMBL" id="MFC6284268.1"/>
    </source>
</evidence>
<dbReference type="Gene3D" id="3.40.190.150">
    <property type="entry name" value="Bordetella uptake gene, domain 1"/>
    <property type="match status" value="1"/>
</dbReference>
<gene>
    <name evidence="3" type="ORF">ACFQND_23820</name>
</gene>